<proteinExistence type="inferred from homology"/>
<dbReference type="InterPro" id="IPR042208">
    <property type="entry name" value="D-ser_dehydrat-like_sf"/>
</dbReference>
<evidence type="ECO:0000256" key="2">
    <source>
        <dbReference type="ARBA" id="ARBA00023239"/>
    </source>
</evidence>
<dbReference type="GO" id="GO:0008721">
    <property type="term" value="F:D-serine ammonia-lyase activity"/>
    <property type="evidence" value="ECO:0007669"/>
    <property type="project" value="TreeGrafter"/>
</dbReference>
<comment type="caution">
    <text evidence="4">The sequence shown here is derived from an EMBL/GenBank/DDBJ whole genome shotgun (WGS) entry which is preliminary data.</text>
</comment>
<dbReference type="InterPro" id="IPR029066">
    <property type="entry name" value="PLP-binding_barrel"/>
</dbReference>
<dbReference type="PANTHER" id="PTHR28004:SF2">
    <property type="entry name" value="D-SERINE DEHYDRATASE"/>
    <property type="match status" value="1"/>
</dbReference>
<dbReference type="Pfam" id="PF14031">
    <property type="entry name" value="D-ser_dehydrat"/>
    <property type="match status" value="1"/>
</dbReference>
<organism evidence="4 5">
    <name type="scientific">Triparma columacea</name>
    <dbReference type="NCBI Taxonomy" id="722753"/>
    <lineage>
        <taxon>Eukaryota</taxon>
        <taxon>Sar</taxon>
        <taxon>Stramenopiles</taxon>
        <taxon>Ochrophyta</taxon>
        <taxon>Bolidophyceae</taxon>
        <taxon>Parmales</taxon>
        <taxon>Triparmaceae</taxon>
        <taxon>Triparma</taxon>
    </lineage>
</organism>
<protein>
    <recommendedName>
        <fullName evidence="3">D-serine dehydratase-like domain-containing protein</fullName>
    </recommendedName>
</protein>
<dbReference type="PANTHER" id="PTHR28004">
    <property type="entry name" value="ZGC:162816-RELATED"/>
    <property type="match status" value="1"/>
</dbReference>
<sequence length="431" mass="46108">MATSAIPYNPIPSPTPVGPLVDTIKEIDTPSLVVNLDAVKRNLTKLRSWSTSTSVRIRPHYKTHKCPDLAELTLRKFPTKTCPFPGGGADGICVQTLDELSSLTSAITSGWGTTWTSSNHGIVDVLLTNSVVGVRKISRFRSIIEACKGKANVSLLCDDIDNLRNLNELLPHSSFGVFVEVNVGQNRGGITPTPSNLPNILELVKEAGSSYRGLHCYHGLLQHVNNSSDRVSQVMSTSVKSAREVKAYLTSNGVDPGVITGGGTGTYFIEGSANVHTEVQPGSFLLGDTEYGDVEMSKGAPEFEHACWINTGVCSVASTSSCVVVDAGSKAVDLVAGKPSVTDKGDRMGFTGKRDEEVRYSSGGDDHGVLTFEGGRDRPGMGESVRMVPRHIDPNVNLFDWIVVVEEGEKGEMEDGSIKGTWRITGRGVGC</sequence>
<dbReference type="AlphaFoldDB" id="A0A9W7FZ67"/>
<dbReference type="SUPFAM" id="SSF51419">
    <property type="entry name" value="PLP-binding barrel"/>
    <property type="match status" value="1"/>
</dbReference>
<name>A0A9W7FZ67_9STRA</name>
<dbReference type="Proteomes" id="UP001165065">
    <property type="component" value="Unassembled WGS sequence"/>
</dbReference>
<keyword evidence="5" id="KW-1185">Reference proteome</keyword>
<dbReference type="InterPro" id="IPR001608">
    <property type="entry name" value="Ala_racemase_N"/>
</dbReference>
<accession>A0A9W7FZ67</accession>
<dbReference type="Gene3D" id="3.20.20.10">
    <property type="entry name" value="Alanine racemase"/>
    <property type="match status" value="1"/>
</dbReference>
<reference evidence="5" key="1">
    <citation type="journal article" date="2023" name="Commun. Biol.">
        <title>Genome analysis of Parmales, the sister group of diatoms, reveals the evolutionary specialization of diatoms from phago-mixotrophs to photoautotrophs.</title>
        <authorList>
            <person name="Ban H."/>
            <person name="Sato S."/>
            <person name="Yoshikawa S."/>
            <person name="Yamada K."/>
            <person name="Nakamura Y."/>
            <person name="Ichinomiya M."/>
            <person name="Sato N."/>
            <person name="Blanc-Mathieu R."/>
            <person name="Endo H."/>
            <person name="Kuwata A."/>
            <person name="Ogata H."/>
        </authorList>
    </citation>
    <scope>NUCLEOTIDE SEQUENCE [LARGE SCALE GENOMIC DNA]</scope>
</reference>
<evidence type="ECO:0000313" key="4">
    <source>
        <dbReference type="EMBL" id="GMI28861.1"/>
    </source>
</evidence>
<dbReference type="InterPro" id="IPR026956">
    <property type="entry name" value="D-ser_dehydrat-like_dom"/>
</dbReference>
<dbReference type="Pfam" id="PF01168">
    <property type="entry name" value="Ala_racemase_N"/>
    <property type="match status" value="1"/>
</dbReference>
<dbReference type="EMBL" id="BRYA01000670">
    <property type="protein sequence ID" value="GMI28861.1"/>
    <property type="molecule type" value="Genomic_DNA"/>
</dbReference>
<dbReference type="SMART" id="SM01119">
    <property type="entry name" value="D-ser_dehydrat"/>
    <property type="match status" value="1"/>
</dbReference>
<dbReference type="OrthoDB" id="20198at2759"/>
<gene>
    <name evidence="4" type="ORF">TrCOL_g12293</name>
</gene>
<dbReference type="Gene3D" id="2.40.37.20">
    <property type="entry name" value="D-serine dehydratase-like domain"/>
    <property type="match status" value="1"/>
</dbReference>
<keyword evidence="2" id="KW-0456">Lyase</keyword>
<evidence type="ECO:0000313" key="5">
    <source>
        <dbReference type="Proteomes" id="UP001165065"/>
    </source>
</evidence>
<evidence type="ECO:0000256" key="1">
    <source>
        <dbReference type="ARBA" id="ARBA00005323"/>
    </source>
</evidence>
<evidence type="ECO:0000259" key="3">
    <source>
        <dbReference type="SMART" id="SM01119"/>
    </source>
</evidence>
<dbReference type="GO" id="GO:0036088">
    <property type="term" value="P:D-serine catabolic process"/>
    <property type="evidence" value="ECO:0007669"/>
    <property type="project" value="TreeGrafter"/>
</dbReference>
<feature type="domain" description="D-serine dehydratase-like" evidence="3">
    <location>
        <begin position="306"/>
        <end position="406"/>
    </location>
</feature>
<comment type="similarity">
    <text evidence="1">Belongs to the DSD1 family.</text>
</comment>
<dbReference type="InterPro" id="IPR051466">
    <property type="entry name" value="D-amino_acid_metab_enzyme"/>
</dbReference>